<dbReference type="PROSITE" id="PS51462">
    <property type="entry name" value="NUDIX"/>
    <property type="match status" value="1"/>
</dbReference>
<evidence type="ECO:0000256" key="8">
    <source>
        <dbReference type="ARBA" id="ARBA00054674"/>
    </source>
</evidence>
<evidence type="ECO:0000256" key="9">
    <source>
        <dbReference type="ARBA" id="ARBA00066480"/>
    </source>
</evidence>
<comment type="subunit">
    <text evidence="3">Homodimer.</text>
</comment>
<feature type="domain" description="Nudix hydrolase" evidence="12">
    <location>
        <begin position="38"/>
        <end position="196"/>
    </location>
</feature>
<evidence type="ECO:0000256" key="10">
    <source>
        <dbReference type="ARBA" id="ARBA00071467"/>
    </source>
</evidence>
<dbReference type="EC" id="3.6.1.45" evidence="9"/>
<dbReference type="InterPro" id="IPR000086">
    <property type="entry name" value="NUDIX_hydrolase_dom"/>
</dbReference>
<evidence type="ECO:0000256" key="1">
    <source>
        <dbReference type="ARBA" id="ARBA00001946"/>
    </source>
</evidence>
<organism evidence="13 14">
    <name type="scientific">Acanthoscelides obtectus</name>
    <name type="common">Bean weevil</name>
    <name type="synonym">Bruchus obtectus</name>
    <dbReference type="NCBI Taxonomy" id="200917"/>
    <lineage>
        <taxon>Eukaryota</taxon>
        <taxon>Metazoa</taxon>
        <taxon>Ecdysozoa</taxon>
        <taxon>Arthropoda</taxon>
        <taxon>Hexapoda</taxon>
        <taxon>Insecta</taxon>
        <taxon>Pterygota</taxon>
        <taxon>Neoptera</taxon>
        <taxon>Endopterygota</taxon>
        <taxon>Coleoptera</taxon>
        <taxon>Polyphaga</taxon>
        <taxon>Cucujiformia</taxon>
        <taxon>Chrysomeloidea</taxon>
        <taxon>Chrysomelidae</taxon>
        <taxon>Bruchinae</taxon>
        <taxon>Bruchini</taxon>
        <taxon>Acanthoscelides</taxon>
    </lineage>
</organism>
<dbReference type="FunFam" id="3.90.79.10:FF:000035">
    <property type="entry name" value="Uridine diphosphate glucose pyrophosphatase"/>
    <property type="match status" value="1"/>
</dbReference>
<dbReference type="SUPFAM" id="SSF55811">
    <property type="entry name" value="Nudix"/>
    <property type="match status" value="1"/>
</dbReference>
<comment type="cofactor">
    <cofactor evidence="1">
        <name>Mg(2+)</name>
        <dbReference type="ChEBI" id="CHEBI:18420"/>
    </cofactor>
</comment>
<dbReference type="GO" id="GO:0006753">
    <property type="term" value="P:nucleoside phosphate metabolic process"/>
    <property type="evidence" value="ECO:0007669"/>
    <property type="project" value="TreeGrafter"/>
</dbReference>
<evidence type="ECO:0000313" key="13">
    <source>
        <dbReference type="EMBL" id="CAH1957025.1"/>
    </source>
</evidence>
<gene>
    <name evidence="13" type="ORF">ACAOBT_LOCUS1854</name>
</gene>
<dbReference type="GO" id="GO:0046872">
    <property type="term" value="F:metal ion binding"/>
    <property type="evidence" value="ECO:0007669"/>
    <property type="project" value="InterPro"/>
</dbReference>
<dbReference type="PANTHER" id="PTHR11839">
    <property type="entry name" value="UDP/ADP-SUGAR PYROPHOSPHATASE"/>
    <property type="match status" value="1"/>
</dbReference>
<evidence type="ECO:0000256" key="11">
    <source>
        <dbReference type="ARBA" id="ARBA00080475"/>
    </source>
</evidence>
<comment type="subcellular location">
    <subcellularLocation>
        <location evidence="2">Cytoplasm</location>
    </subcellularLocation>
</comment>
<dbReference type="InterPro" id="IPR015797">
    <property type="entry name" value="NUDIX_hydrolase-like_dom_sf"/>
</dbReference>
<dbReference type="Proteomes" id="UP001152888">
    <property type="component" value="Unassembled WGS sequence"/>
</dbReference>
<keyword evidence="14" id="KW-1185">Reference proteome</keyword>
<keyword evidence="4" id="KW-0963">Cytoplasm</keyword>
<evidence type="ECO:0000256" key="4">
    <source>
        <dbReference type="ARBA" id="ARBA00022490"/>
    </source>
</evidence>
<evidence type="ECO:0000256" key="5">
    <source>
        <dbReference type="ARBA" id="ARBA00022801"/>
    </source>
</evidence>
<dbReference type="AlphaFoldDB" id="A0A9P0JTL5"/>
<dbReference type="OrthoDB" id="10249920at2759"/>
<dbReference type="GO" id="GO:0008768">
    <property type="term" value="F:UDP-sugar diphosphatase activity"/>
    <property type="evidence" value="ECO:0007669"/>
    <property type="project" value="UniProtKB-EC"/>
</dbReference>
<evidence type="ECO:0000256" key="6">
    <source>
        <dbReference type="ARBA" id="ARBA00022842"/>
    </source>
</evidence>
<name>A0A9P0JTL5_ACAOB</name>
<dbReference type="CDD" id="cd18887">
    <property type="entry name" value="NUDIX_UGPPase_Nudt14"/>
    <property type="match status" value="1"/>
</dbReference>
<evidence type="ECO:0000256" key="3">
    <source>
        <dbReference type="ARBA" id="ARBA00011738"/>
    </source>
</evidence>
<keyword evidence="5" id="KW-0378">Hydrolase</keyword>
<dbReference type="Gene3D" id="3.90.79.10">
    <property type="entry name" value="Nucleoside Triphosphate Pyrophosphohydrolase"/>
    <property type="match status" value="1"/>
</dbReference>
<proteinExistence type="predicted"/>
<dbReference type="PANTHER" id="PTHR11839:SF15">
    <property type="entry name" value="URIDINE DIPHOSPHATE GLUCOSE PYROPHOSPHATASE NUDT14"/>
    <property type="match status" value="1"/>
</dbReference>
<evidence type="ECO:0000256" key="7">
    <source>
        <dbReference type="ARBA" id="ARBA00051086"/>
    </source>
</evidence>
<evidence type="ECO:0000256" key="2">
    <source>
        <dbReference type="ARBA" id="ARBA00004496"/>
    </source>
</evidence>
<dbReference type="GO" id="GO:0019693">
    <property type="term" value="P:ribose phosphate metabolic process"/>
    <property type="evidence" value="ECO:0007669"/>
    <property type="project" value="TreeGrafter"/>
</dbReference>
<sequence length="213" mass="23860">MDKVSNIVIKSLEQSKYIKPLTMHFTQNGTNRTWDILSVHDSVAIVIYNITRNVLVLVKQFRPAVYFGCLAEEDRKVGATVDTQKYPPEIGITLELCAGIVDKAIAEIEIAKEEILEECGYDVPVTNLVKIGSYRSGVGTSGSKQVCYYCEVTDEMKVSSGGGVDDEIIDVIDMSIDDIKKYISGENIKSPPSFLFGIYWFLYHKVKKEPIFL</sequence>
<accession>A0A9P0JTL5</accession>
<evidence type="ECO:0000259" key="12">
    <source>
        <dbReference type="PROSITE" id="PS51462"/>
    </source>
</evidence>
<reference evidence="13" key="1">
    <citation type="submission" date="2022-03" db="EMBL/GenBank/DDBJ databases">
        <authorList>
            <person name="Sayadi A."/>
        </authorList>
    </citation>
    <scope>NUCLEOTIDE SEQUENCE</scope>
</reference>
<comment type="caution">
    <text evidence="13">The sequence shown here is derived from an EMBL/GenBank/DDBJ whole genome shotgun (WGS) entry which is preliminary data.</text>
</comment>
<evidence type="ECO:0000313" key="14">
    <source>
        <dbReference type="Proteomes" id="UP001152888"/>
    </source>
</evidence>
<comment type="catalytic activity">
    <reaction evidence="7">
        <text>UDP-sugar + H2O = UMP + alpha-D-aldose 1-phosphate.</text>
        <dbReference type="EC" id="3.6.1.45"/>
    </reaction>
</comment>
<dbReference type="EMBL" id="CAKOFQ010006668">
    <property type="protein sequence ID" value="CAH1957025.1"/>
    <property type="molecule type" value="Genomic_DNA"/>
</dbReference>
<dbReference type="InterPro" id="IPR004385">
    <property type="entry name" value="NDP_pyrophosphatase"/>
</dbReference>
<dbReference type="NCBIfam" id="TIGR00052">
    <property type="entry name" value="nudix-type nucleoside diphosphatase, YffH/AdpP family"/>
    <property type="match status" value="1"/>
</dbReference>
<keyword evidence="6" id="KW-0460">Magnesium</keyword>
<dbReference type="GO" id="GO:0005737">
    <property type="term" value="C:cytoplasm"/>
    <property type="evidence" value="ECO:0007669"/>
    <property type="project" value="UniProtKB-SubCell"/>
</dbReference>
<comment type="function">
    <text evidence="8">Hydrolyzes UDP-glucose to glucose 1-phosphate and UMP and ADP-ribose to ribose 5-phosphate and AMP. The physiological substrate is probably UDP-glucose. Poor activity on other substrates such as ADP-glucose, CDP-glucose, GDP-glucose and GDP-mannose.</text>
</comment>
<protein>
    <recommendedName>
        <fullName evidence="10">Uridine diphosphate glucose pyrophosphatase NUDT14</fullName>
        <ecNumber evidence="9">3.6.1.45</ecNumber>
    </recommendedName>
    <alternativeName>
        <fullName evidence="11">Nucleoside diphosphate-linked moiety X motif 14</fullName>
    </alternativeName>
</protein>